<reference evidence="2 3" key="1">
    <citation type="submission" date="2019-03" db="EMBL/GenBank/DDBJ databases">
        <title>First draft genome of Liparis tanakae, snailfish: a comprehensive survey of snailfish specific genes.</title>
        <authorList>
            <person name="Kim W."/>
            <person name="Song I."/>
            <person name="Jeong J.-H."/>
            <person name="Kim D."/>
            <person name="Kim S."/>
            <person name="Ryu S."/>
            <person name="Song J.Y."/>
            <person name="Lee S.K."/>
        </authorList>
    </citation>
    <scope>NUCLEOTIDE SEQUENCE [LARGE SCALE GENOMIC DNA]</scope>
    <source>
        <tissue evidence="2">Muscle</tissue>
    </source>
</reference>
<dbReference type="Proteomes" id="UP000314294">
    <property type="component" value="Unassembled WGS sequence"/>
</dbReference>
<protein>
    <submittedName>
        <fullName evidence="2">Uncharacterized protein</fullName>
    </submittedName>
</protein>
<sequence>MEISRPSSCEDEFSVRDGQSWEQNTEPLTLKHGHDKTQREKEGGAYRCDSQSKEEAHHDLAEEVGPRKDDFTAGLQQKRRRKKSLWELKLRPVMCEEVRK</sequence>
<evidence type="ECO:0000256" key="1">
    <source>
        <dbReference type="SAM" id="MobiDB-lite"/>
    </source>
</evidence>
<gene>
    <name evidence="2" type="ORF">EYF80_053738</name>
</gene>
<accession>A0A4Z2F4Q6</accession>
<name>A0A4Z2F4Q6_9TELE</name>
<dbReference type="EMBL" id="SRLO01001661">
    <property type="protein sequence ID" value="TNN36095.1"/>
    <property type="molecule type" value="Genomic_DNA"/>
</dbReference>
<feature type="compositionally biased region" description="Basic and acidic residues" evidence="1">
    <location>
        <begin position="35"/>
        <end position="71"/>
    </location>
</feature>
<feature type="region of interest" description="Disordered" evidence="1">
    <location>
        <begin position="1"/>
        <end position="80"/>
    </location>
</feature>
<evidence type="ECO:0000313" key="3">
    <source>
        <dbReference type="Proteomes" id="UP000314294"/>
    </source>
</evidence>
<evidence type="ECO:0000313" key="2">
    <source>
        <dbReference type="EMBL" id="TNN36095.1"/>
    </source>
</evidence>
<organism evidence="2 3">
    <name type="scientific">Liparis tanakae</name>
    <name type="common">Tanaka's snailfish</name>
    <dbReference type="NCBI Taxonomy" id="230148"/>
    <lineage>
        <taxon>Eukaryota</taxon>
        <taxon>Metazoa</taxon>
        <taxon>Chordata</taxon>
        <taxon>Craniata</taxon>
        <taxon>Vertebrata</taxon>
        <taxon>Euteleostomi</taxon>
        <taxon>Actinopterygii</taxon>
        <taxon>Neopterygii</taxon>
        <taxon>Teleostei</taxon>
        <taxon>Neoteleostei</taxon>
        <taxon>Acanthomorphata</taxon>
        <taxon>Eupercaria</taxon>
        <taxon>Perciformes</taxon>
        <taxon>Cottioidei</taxon>
        <taxon>Cottales</taxon>
        <taxon>Liparidae</taxon>
        <taxon>Liparis</taxon>
    </lineage>
</organism>
<comment type="caution">
    <text evidence="2">The sequence shown here is derived from an EMBL/GenBank/DDBJ whole genome shotgun (WGS) entry which is preliminary data.</text>
</comment>
<keyword evidence="3" id="KW-1185">Reference proteome</keyword>
<proteinExistence type="predicted"/>
<dbReference type="AlphaFoldDB" id="A0A4Z2F4Q6"/>